<dbReference type="EMBL" id="LFZO01000869">
    <property type="protein sequence ID" value="KXS95755.1"/>
    <property type="molecule type" value="Genomic_DNA"/>
</dbReference>
<name>A0A139GZX0_9PEZI</name>
<proteinExistence type="predicted"/>
<dbReference type="Proteomes" id="UP000073492">
    <property type="component" value="Unassembled WGS sequence"/>
</dbReference>
<organism evidence="2 3">
    <name type="scientific">Pseudocercospora musae</name>
    <dbReference type="NCBI Taxonomy" id="113226"/>
    <lineage>
        <taxon>Eukaryota</taxon>
        <taxon>Fungi</taxon>
        <taxon>Dikarya</taxon>
        <taxon>Ascomycota</taxon>
        <taxon>Pezizomycotina</taxon>
        <taxon>Dothideomycetes</taxon>
        <taxon>Dothideomycetidae</taxon>
        <taxon>Mycosphaerellales</taxon>
        <taxon>Mycosphaerellaceae</taxon>
        <taxon>Pseudocercospora</taxon>
    </lineage>
</organism>
<dbReference type="OrthoDB" id="3638211at2759"/>
<reference evidence="2 3" key="1">
    <citation type="submission" date="2015-07" db="EMBL/GenBank/DDBJ databases">
        <title>Comparative genomics of the Sigatoka disease complex on banana suggests a link between parallel evolutionary changes in Pseudocercospora fijiensis and Pseudocercospora eumusae and increased virulence on the banana host.</title>
        <authorList>
            <person name="Chang T.-C."/>
            <person name="Salvucci A."/>
            <person name="Crous P.W."/>
            <person name="Stergiopoulos I."/>
        </authorList>
    </citation>
    <scope>NUCLEOTIDE SEQUENCE [LARGE SCALE GENOMIC DNA]</scope>
    <source>
        <strain evidence="2 3">CBS 116634</strain>
    </source>
</reference>
<sequence length="113" mass="12499">MIWLNSASYTEDFSTILRLARGAELDAEVDQKDWGGEDPLPKYLANAHITFPQTGARAEEKVETARYAIVAAGEYDEEDNANAKTSESPVSPVSIASAQEERETRNPQRAHTM</sequence>
<protein>
    <submittedName>
        <fullName evidence="2">Uncharacterized protein</fullName>
    </submittedName>
</protein>
<dbReference type="AlphaFoldDB" id="A0A139GZX0"/>
<gene>
    <name evidence="2" type="ORF">AC579_7054</name>
</gene>
<evidence type="ECO:0000313" key="3">
    <source>
        <dbReference type="Proteomes" id="UP000073492"/>
    </source>
</evidence>
<keyword evidence="3" id="KW-1185">Reference proteome</keyword>
<feature type="region of interest" description="Disordered" evidence="1">
    <location>
        <begin position="75"/>
        <end position="113"/>
    </location>
</feature>
<comment type="caution">
    <text evidence="2">The sequence shown here is derived from an EMBL/GenBank/DDBJ whole genome shotgun (WGS) entry which is preliminary data.</text>
</comment>
<evidence type="ECO:0000313" key="2">
    <source>
        <dbReference type="EMBL" id="KXS95755.1"/>
    </source>
</evidence>
<accession>A0A139GZX0</accession>
<feature type="compositionally biased region" description="Polar residues" evidence="1">
    <location>
        <begin position="82"/>
        <end position="97"/>
    </location>
</feature>
<evidence type="ECO:0000256" key="1">
    <source>
        <dbReference type="SAM" id="MobiDB-lite"/>
    </source>
</evidence>